<evidence type="ECO:0000313" key="2">
    <source>
        <dbReference type="Proteomes" id="UP000621560"/>
    </source>
</evidence>
<protein>
    <submittedName>
        <fullName evidence="1">DUF1273 domain-containing protein</fullName>
    </submittedName>
</protein>
<name>A0A927GR82_9BACL</name>
<dbReference type="InterPro" id="IPR010697">
    <property type="entry name" value="YspA"/>
</dbReference>
<dbReference type="AlphaFoldDB" id="A0A927GR82"/>
<proteinExistence type="predicted"/>
<dbReference type="EMBL" id="JACXIZ010000013">
    <property type="protein sequence ID" value="MBD2845026.1"/>
    <property type="molecule type" value="Genomic_DNA"/>
</dbReference>
<accession>A0A927GR82</accession>
<dbReference type="RefSeq" id="WP_190916223.1">
    <property type="nucleotide sequence ID" value="NZ_JACXIZ010000013.1"/>
</dbReference>
<gene>
    <name evidence="1" type="ORF">IDH44_07475</name>
</gene>
<keyword evidence="2" id="KW-1185">Reference proteome</keyword>
<reference evidence="1" key="1">
    <citation type="submission" date="2020-09" db="EMBL/GenBank/DDBJ databases">
        <title>A novel bacterium of genus Paenibacillus, isolated from South China Sea.</title>
        <authorList>
            <person name="Huang H."/>
            <person name="Mo K."/>
            <person name="Hu Y."/>
        </authorList>
    </citation>
    <scope>NUCLEOTIDE SEQUENCE</scope>
    <source>
        <strain evidence="1">IB182496</strain>
    </source>
</reference>
<sequence length="186" mass="21126">MRNVLVTGYRAHELNIFDDKHPGIAYIRQAVSTRLIALLEEGLEWMVTPGQYGVDLWACEAAFELRAEYPQLKVSIIAACADQGSNWSETKQAYYRTITDRVDYYAAVSNQPYQGGWQLAARDELLLRKTGGIILVYDEEAGEGSPRHIKNKALRKGAREDYRFMPIRLEDIQLLADEAAWNASQI</sequence>
<dbReference type="Proteomes" id="UP000621560">
    <property type="component" value="Unassembled WGS sequence"/>
</dbReference>
<comment type="caution">
    <text evidence="1">The sequence shown here is derived from an EMBL/GenBank/DDBJ whole genome shotgun (WGS) entry which is preliminary data.</text>
</comment>
<evidence type="ECO:0000313" key="1">
    <source>
        <dbReference type="EMBL" id="MBD2845026.1"/>
    </source>
</evidence>
<dbReference type="Pfam" id="PF06908">
    <property type="entry name" value="YpsA"/>
    <property type="match status" value="1"/>
</dbReference>
<dbReference type="NCBIfam" id="NF010181">
    <property type="entry name" value="PRK13660.1"/>
    <property type="match status" value="1"/>
</dbReference>
<dbReference type="SUPFAM" id="SSF102405">
    <property type="entry name" value="MCP/YpsA-like"/>
    <property type="match status" value="1"/>
</dbReference>
<dbReference type="PANTHER" id="PTHR38440">
    <property type="entry name" value="UPF0398 PROTEIN YPSA"/>
    <property type="match status" value="1"/>
</dbReference>
<dbReference type="PANTHER" id="PTHR38440:SF1">
    <property type="entry name" value="UPF0398 PROTEIN SPR0331"/>
    <property type="match status" value="1"/>
</dbReference>
<organism evidence="1 2">
    <name type="scientific">Paenibacillus sabuli</name>
    <dbReference type="NCBI Taxonomy" id="2772509"/>
    <lineage>
        <taxon>Bacteria</taxon>
        <taxon>Bacillati</taxon>
        <taxon>Bacillota</taxon>
        <taxon>Bacilli</taxon>
        <taxon>Bacillales</taxon>
        <taxon>Paenibacillaceae</taxon>
        <taxon>Paenibacillus</taxon>
    </lineage>
</organism>
<dbReference type="Gene3D" id="3.40.50.450">
    <property type="match status" value="1"/>
</dbReference>